<dbReference type="RefSeq" id="WP_151666341.1">
    <property type="nucleotide sequence ID" value="NZ_WBVO01000001.1"/>
</dbReference>
<sequence>MNSKKKITYKSFDVADHLEDREVIIQYLNTVLEEGDAADLVLALSDVSRAIGMSKIAESTGMSRPSLYKALAPNARPQFNTILKVLRAIGGNLSIVPSKQ</sequence>
<dbReference type="PANTHER" id="PTHR40275:SF1">
    <property type="entry name" value="SSL7038 PROTEIN"/>
    <property type="match status" value="1"/>
</dbReference>
<proteinExistence type="predicted"/>
<gene>
    <name evidence="1" type="ORF">F8C67_03180</name>
</gene>
<dbReference type="PANTHER" id="PTHR40275">
    <property type="entry name" value="SSL7038 PROTEIN"/>
    <property type="match status" value="1"/>
</dbReference>
<dbReference type="EMBL" id="WBVO01000001">
    <property type="protein sequence ID" value="KAB2814763.1"/>
    <property type="molecule type" value="Genomic_DNA"/>
</dbReference>
<evidence type="ECO:0000313" key="2">
    <source>
        <dbReference type="Proteomes" id="UP000468650"/>
    </source>
</evidence>
<reference evidence="1 2" key="1">
    <citation type="submission" date="2019-09" db="EMBL/GenBank/DDBJ databases">
        <title>Genomes of family Cryomorphaceae.</title>
        <authorList>
            <person name="Bowman J.P."/>
        </authorList>
    </citation>
    <scope>NUCLEOTIDE SEQUENCE [LARGE SCALE GENOMIC DNA]</scope>
    <source>
        <strain evidence="1 2">LMG 25704</strain>
    </source>
</reference>
<protein>
    <submittedName>
        <fullName evidence="1">Putative addiction module antidote protein</fullName>
    </submittedName>
</protein>
<dbReference type="InterPro" id="IPR010982">
    <property type="entry name" value="Lambda_DNA-bd_dom_sf"/>
</dbReference>
<accession>A0A6N6RMG7</accession>
<dbReference type="OrthoDB" id="9798416at2"/>
<dbReference type="SUPFAM" id="SSF47413">
    <property type="entry name" value="lambda repressor-like DNA-binding domains"/>
    <property type="match status" value="1"/>
</dbReference>
<evidence type="ECO:0000313" key="1">
    <source>
        <dbReference type="EMBL" id="KAB2814763.1"/>
    </source>
</evidence>
<keyword evidence="2" id="KW-1185">Reference proteome</keyword>
<dbReference type="NCBIfam" id="TIGR02684">
    <property type="entry name" value="dnstrm_HI1420"/>
    <property type="match status" value="1"/>
</dbReference>
<organism evidence="1 2">
    <name type="scientific">Phaeocystidibacter luteus</name>
    <dbReference type="NCBI Taxonomy" id="911197"/>
    <lineage>
        <taxon>Bacteria</taxon>
        <taxon>Pseudomonadati</taxon>
        <taxon>Bacteroidota</taxon>
        <taxon>Flavobacteriia</taxon>
        <taxon>Flavobacteriales</taxon>
        <taxon>Phaeocystidibacteraceae</taxon>
        <taxon>Phaeocystidibacter</taxon>
    </lineage>
</organism>
<dbReference type="Proteomes" id="UP000468650">
    <property type="component" value="Unassembled WGS sequence"/>
</dbReference>
<comment type="caution">
    <text evidence="1">The sequence shown here is derived from an EMBL/GenBank/DDBJ whole genome shotgun (WGS) entry which is preliminary data.</text>
</comment>
<dbReference type="InterPro" id="IPR014057">
    <property type="entry name" value="HI1420"/>
</dbReference>
<dbReference type="AlphaFoldDB" id="A0A6N6RMG7"/>
<name>A0A6N6RMG7_9FLAO</name>
<dbReference type="Pfam" id="PF21716">
    <property type="entry name" value="dnstrm_HI1420"/>
    <property type="match status" value="1"/>
</dbReference>
<dbReference type="GO" id="GO:0003677">
    <property type="term" value="F:DNA binding"/>
    <property type="evidence" value="ECO:0007669"/>
    <property type="project" value="InterPro"/>
</dbReference>